<keyword evidence="1" id="KW-1133">Transmembrane helix</keyword>
<dbReference type="AlphaFoldDB" id="A0A506PNZ0"/>
<keyword evidence="3" id="KW-1185">Reference proteome</keyword>
<accession>A0A506PNZ0</accession>
<organism evidence="2 3">
    <name type="scientific">Paucihalobacter ruber</name>
    <dbReference type="NCBI Taxonomy" id="2567861"/>
    <lineage>
        <taxon>Bacteria</taxon>
        <taxon>Pseudomonadati</taxon>
        <taxon>Bacteroidota</taxon>
        <taxon>Flavobacteriia</taxon>
        <taxon>Flavobacteriales</taxon>
        <taxon>Flavobacteriaceae</taxon>
        <taxon>Paucihalobacter</taxon>
    </lineage>
</organism>
<reference evidence="2 3" key="1">
    <citation type="submission" date="2019-06" db="EMBL/GenBank/DDBJ databases">
        <title>Flavobacteriaceae Paucihalobacterium erythroidium CWB-1, complete genome.</title>
        <authorList>
            <person name="Wu S."/>
        </authorList>
    </citation>
    <scope>NUCLEOTIDE SEQUENCE [LARGE SCALE GENOMIC DNA]</scope>
    <source>
        <strain evidence="2 3">CWB-1</strain>
    </source>
</reference>
<comment type="caution">
    <text evidence="2">The sequence shown here is derived from an EMBL/GenBank/DDBJ whole genome shotgun (WGS) entry which is preliminary data.</text>
</comment>
<dbReference type="OrthoDB" id="822590at2"/>
<dbReference type="InterPro" id="IPR045749">
    <property type="entry name" value="DUF6090"/>
</dbReference>
<dbReference type="RefSeq" id="WP_140988413.1">
    <property type="nucleotide sequence ID" value="NZ_VHIQ01000001.1"/>
</dbReference>
<dbReference type="Proteomes" id="UP000317332">
    <property type="component" value="Unassembled WGS sequence"/>
</dbReference>
<sequence length="256" mass="29923">MIKFFRHIRQNLFLENLPTGQAGKTGRYFKYAIGEIILVVIGILIALSINNWNENRKDRNLEKEFLIAFKESLNRDLERNLSSQKVNQNALQSMQVLLEHMEQNLPYNDTLKYHFGISTNFHFWDLSESVFKSLEAKGLDLISNNNLRDSLALAYGNNNKSINFAGFRYHDYIDHAILNIFNKHFDMAWGNAENSPAATVMTPLDFENLKSDKEFNYFLKTLPNLHYYKLTVPLQSTEHLLNRLLFLIDKELEKLN</sequence>
<feature type="transmembrane region" description="Helical" evidence="1">
    <location>
        <begin position="28"/>
        <end position="49"/>
    </location>
</feature>
<keyword evidence="1" id="KW-0812">Transmembrane</keyword>
<name>A0A506PNZ0_9FLAO</name>
<keyword evidence="1" id="KW-0472">Membrane</keyword>
<evidence type="ECO:0000256" key="1">
    <source>
        <dbReference type="SAM" id="Phobius"/>
    </source>
</evidence>
<dbReference type="EMBL" id="VHIQ01000001">
    <property type="protein sequence ID" value="TPV35404.1"/>
    <property type="molecule type" value="Genomic_DNA"/>
</dbReference>
<evidence type="ECO:0000313" key="2">
    <source>
        <dbReference type="EMBL" id="TPV35404.1"/>
    </source>
</evidence>
<protein>
    <submittedName>
        <fullName evidence="2">Uncharacterized protein</fullName>
    </submittedName>
</protein>
<dbReference type="Pfam" id="PF19578">
    <property type="entry name" value="DUF6090"/>
    <property type="match status" value="1"/>
</dbReference>
<evidence type="ECO:0000313" key="3">
    <source>
        <dbReference type="Proteomes" id="UP000317332"/>
    </source>
</evidence>
<proteinExistence type="predicted"/>
<gene>
    <name evidence="2" type="ORF">FJ651_00340</name>
</gene>